<accession>A0A226X4K1</accession>
<dbReference type="AlphaFoldDB" id="A0A226X4K1"/>
<feature type="compositionally biased region" description="Polar residues" evidence="1">
    <location>
        <begin position="96"/>
        <end position="105"/>
    </location>
</feature>
<evidence type="ECO:0000313" key="4">
    <source>
        <dbReference type="Proteomes" id="UP000214720"/>
    </source>
</evidence>
<evidence type="ECO:0000313" key="3">
    <source>
        <dbReference type="EMBL" id="OXC78374.1"/>
    </source>
</evidence>
<dbReference type="EMBL" id="MTHB01000063">
    <property type="protein sequence ID" value="OXC78374.1"/>
    <property type="molecule type" value="Genomic_DNA"/>
</dbReference>
<evidence type="ECO:0008006" key="5">
    <source>
        <dbReference type="Google" id="ProtNLM"/>
    </source>
</evidence>
<gene>
    <name evidence="3" type="ORF">BSU04_11550</name>
</gene>
<evidence type="ECO:0000256" key="2">
    <source>
        <dbReference type="SAM" id="SignalP"/>
    </source>
</evidence>
<feature type="compositionally biased region" description="Low complexity" evidence="1">
    <location>
        <begin position="55"/>
        <end position="67"/>
    </location>
</feature>
<keyword evidence="2" id="KW-0732">Signal</keyword>
<proteinExistence type="predicted"/>
<comment type="caution">
    <text evidence="3">The sequence shown here is derived from an EMBL/GenBank/DDBJ whole genome shotgun (WGS) entry which is preliminary data.</text>
</comment>
<dbReference type="RefSeq" id="WP_089160629.1">
    <property type="nucleotide sequence ID" value="NZ_MTHB01000063.1"/>
</dbReference>
<dbReference type="Proteomes" id="UP000214720">
    <property type="component" value="Unassembled WGS sequence"/>
</dbReference>
<sequence>MNQTKKIALLGALALAFSGPVLAQSAGGSSGGPTAGAGASEVGGHAGATASPTEGGMAASGSMGMSKKSSHGTTLHKQNKATHLRGASAAAAASAMGTNDKGSPQ</sequence>
<reference evidence="4" key="1">
    <citation type="submission" date="2017-01" db="EMBL/GenBank/DDBJ databases">
        <title>Genome Analysis of Deinococcus marmoris KOPRI26562.</title>
        <authorList>
            <person name="Kim J.H."/>
            <person name="Oh H.-M."/>
        </authorList>
    </citation>
    <scope>NUCLEOTIDE SEQUENCE [LARGE SCALE GENOMIC DNA]</scope>
    <source>
        <strain evidence="4">PAMC 26633</strain>
    </source>
</reference>
<evidence type="ECO:0000256" key="1">
    <source>
        <dbReference type="SAM" id="MobiDB-lite"/>
    </source>
</evidence>
<protein>
    <recommendedName>
        <fullName evidence="5">Late embryogenesis abundant protein</fullName>
    </recommendedName>
</protein>
<feature type="chain" id="PRO_5011991230" description="Late embryogenesis abundant protein" evidence="2">
    <location>
        <begin position="24"/>
        <end position="105"/>
    </location>
</feature>
<name>A0A226X4K1_CABSO</name>
<feature type="region of interest" description="Disordered" evidence="1">
    <location>
        <begin position="23"/>
        <end position="105"/>
    </location>
</feature>
<feature type="signal peptide" evidence="2">
    <location>
        <begin position="1"/>
        <end position="23"/>
    </location>
</feature>
<organism evidence="3 4">
    <name type="scientific">Caballeronia sordidicola</name>
    <name type="common">Burkholderia sordidicola</name>
    <dbReference type="NCBI Taxonomy" id="196367"/>
    <lineage>
        <taxon>Bacteria</taxon>
        <taxon>Pseudomonadati</taxon>
        <taxon>Pseudomonadota</taxon>
        <taxon>Betaproteobacteria</taxon>
        <taxon>Burkholderiales</taxon>
        <taxon>Burkholderiaceae</taxon>
        <taxon>Caballeronia</taxon>
    </lineage>
</organism>